<dbReference type="SUPFAM" id="SSF55961">
    <property type="entry name" value="Bet v1-like"/>
    <property type="match status" value="1"/>
</dbReference>
<proteinExistence type="inferred from homology"/>
<organism evidence="3 4">
    <name type="scientific">Winogradskyella poriferorum</name>
    <dbReference type="NCBI Taxonomy" id="307627"/>
    <lineage>
        <taxon>Bacteria</taxon>
        <taxon>Pseudomonadati</taxon>
        <taxon>Bacteroidota</taxon>
        <taxon>Flavobacteriia</taxon>
        <taxon>Flavobacteriales</taxon>
        <taxon>Flavobacteriaceae</taxon>
        <taxon>Winogradskyella</taxon>
    </lineage>
</organism>
<sequence>MKNILIILFVVFLTSLTFGQEKRVVSIIDSTKTPELVLIQEFTVNSPIDSVWNAYTTKKGWESWAVPLAEIDLKVGGFIKTNYNKAGKIGDSTTIVTHIINYVPKKLITLQAEITDNFPEFMKKEAKDFYNVIYFDETEKGKTSVKSYGIGYKNNPKYLSLMEYFIPANEKLLMNLILYLETDTNSKKE</sequence>
<dbReference type="RefSeq" id="WP_111126180.1">
    <property type="nucleotide sequence ID" value="NZ_JAZHOU010000005.1"/>
</dbReference>
<dbReference type="Proteomes" id="UP001356704">
    <property type="component" value="Unassembled WGS sequence"/>
</dbReference>
<evidence type="ECO:0000259" key="2">
    <source>
        <dbReference type="Pfam" id="PF08327"/>
    </source>
</evidence>
<feature type="domain" description="Activator of Hsp90 ATPase homologue 1/2-like C-terminal" evidence="2">
    <location>
        <begin position="46"/>
        <end position="148"/>
    </location>
</feature>
<keyword evidence="4" id="KW-1185">Reference proteome</keyword>
<evidence type="ECO:0000313" key="4">
    <source>
        <dbReference type="Proteomes" id="UP001356704"/>
    </source>
</evidence>
<comment type="caution">
    <text evidence="3">The sequence shown here is derived from an EMBL/GenBank/DDBJ whole genome shotgun (WGS) entry which is preliminary data.</text>
</comment>
<dbReference type="InterPro" id="IPR013538">
    <property type="entry name" value="ASHA1/2-like_C"/>
</dbReference>
<accession>A0ABU7W832</accession>
<reference evidence="3 4" key="1">
    <citation type="submission" date="2024-02" db="EMBL/GenBank/DDBJ databases">
        <title>Winogradskyella poriferorum JCM 12885.</title>
        <authorList>
            <person name="Zhang D.-F."/>
            <person name="Fu Z.-Y."/>
        </authorList>
    </citation>
    <scope>NUCLEOTIDE SEQUENCE [LARGE SCALE GENOMIC DNA]</scope>
    <source>
        <strain evidence="3 4">JCM 12885</strain>
    </source>
</reference>
<comment type="similarity">
    <text evidence="1">Belongs to the AHA1 family.</text>
</comment>
<dbReference type="EMBL" id="JAZHOU010000005">
    <property type="protein sequence ID" value="MEF3080112.1"/>
    <property type="molecule type" value="Genomic_DNA"/>
</dbReference>
<dbReference type="CDD" id="cd07814">
    <property type="entry name" value="SRPBCC_CalC_Aha1-like"/>
    <property type="match status" value="1"/>
</dbReference>
<dbReference type="Pfam" id="PF08327">
    <property type="entry name" value="AHSA1"/>
    <property type="match status" value="1"/>
</dbReference>
<gene>
    <name evidence="3" type="ORF">V1468_13940</name>
</gene>
<dbReference type="InterPro" id="IPR023393">
    <property type="entry name" value="START-like_dom_sf"/>
</dbReference>
<protein>
    <submittedName>
        <fullName evidence="3">SRPBCC domain-containing protein</fullName>
    </submittedName>
</protein>
<name>A0ABU7W832_9FLAO</name>
<evidence type="ECO:0000313" key="3">
    <source>
        <dbReference type="EMBL" id="MEF3080112.1"/>
    </source>
</evidence>
<dbReference type="Gene3D" id="3.30.530.20">
    <property type="match status" value="1"/>
</dbReference>
<evidence type="ECO:0000256" key="1">
    <source>
        <dbReference type="ARBA" id="ARBA00006817"/>
    </source>
</evidence>